<name>A0A0E9QP87_ANGAN</name>
<accession>A0A0E9QP87</accession>
<reference evidence="1" key="1">
    <citation type="submission" date="2014-11" db="EMBL/GenBank/DDBJ databases">
        <authorList>
            <person name="Amaro Gonzalez C."/>
        </authorList>
    </citation>
    <scope>NUCLEOTIDE SEQUENCE</scope>
</reference>
<organism evidence="1">
    <name type="scientific">Anguilla anguilla</name>
    <name type="common">European freshwater eel</name>
    <name type="synonym">Muraena anguilla</name>
    <dbReference type="NCBI Taxonomy" id="7936"/>
    <lineage>
        <taxon>Eukaryota</taxon>
        <taxon>Metazoa</taxon>
        <taxon>Chordata</taxon>
        <taxon>Craniata</taxon>
        <taxon>Vertebrata</taxon>
        <taxon>Euteleostomi</taxon>
        <taxon>Actinopterygii</taxon>
        <taxon>Neopterygii</taxon>
        <taxon>Teleostei</taxon>
        <taxon>Anguilliformes</taxon>
        <taxon>Anguillidae</taxon>
        <taxon>Anguilla</taxon>
    </lineage>
</organism>
<sequence length="37" mass="4361">MSAFRLQQEGTDCRIVNQPHLPLQQSLVLHYHTEIKE</sequence>
<dbReference type="EMBL" id="GBXM01089903">
    <property type="protein sequence ID" value="JAH18674.1"/>
    <property type="molecule type" value="Transcribed_RNA"/>
</dbReference>
<proteinExistence type="predicted"/>
<dbReference type="AlphaFoldDB" id="A0A0E9QP87"/>
<protein>
    <submittedName>
        <fullName evidence="1">Uncharacterized protein</fullName>
    </submittedName>
</protein>
<evidence type="ECO:0000313" key="1">
    <source>
        <dbReference type="EMBL" id="JAH18674.1"/>
    </source>
</evidence>
<reference evidence="1" key="2">
    <citation type="journal article" date="2015" name="Fish Shellfish Immunol.">
        <title>Early steps in the European eel (Anguilla anguilla)-Vibrio vulnificus interaction in the gills: Role of the RtxA13 toxin.</title>
        <authorList>
            <person name="Callol A."/>
            <person name="Pajuelo D."/>
            <person name="Ebbesson L."/>
            <person name="Teles M."/>
            <person name="MacKenzie S."/>
            <person name="Amaro C."/>
        </authorList>
    </citation>
    <scope>NUCLEOTIDE SEQUENCE</scope>
</reference>